<accession>A0A540LD69</accession>
<dbReference type="InterPro" id="IPR000109">
    <property type="entry name" value="POT_fam"/>
</dbReference>
<name>A0A540LD69_MALBA</name>
<proteinExistence type="inferred from homology"/>
<comment type="subcellular location">
    <subcellularLocation>
        <location evidence="1">Membrane</location>
        <topology evidence="1">Multi-pass membrane protein</topology>
    </subcellularLocation>
</comment>
<evidence type="ECO:0000256" key="2">
    <source>
        <dbReference type="ARBA" id="ARBA00005982"/>
    </source>
</evidence>
<keyword evidence="5 6" id="KW-0472">Membrane</keyword>
<dbReference type="AlphaFoldDB" id="A0A540LD69"/>
<dbReference type="GO" id="GO:0022857">
    <property type="term" value="F:transmembrane transporter activity"/>
    <property type="evidence" value="ECO:0007669"/>
    <property type="project" value="InterPro"/>
</dbReference>
<evidence type="ECO:0000256" key="4">
    <source>
        <dbReference type="ARBA" id="ARBA00022989"/>
    </source>
</evidence>
<evidence type="ECO:0000256" key="5">
    <source>
        <dbReference type="ARBA" id="ARBA00023136"/>
    </source>
</evidence>
<organism evidence="7 8">
    <name type="scientific">Malus baccata</name>
    <name type="common">Siberian crab apple</name>
    <name type="synonym">Pyrus baccata</name>
    <dbReference type="NCBI Taxonomy" id="106549"/>
    <lineage>
        <taxon>Eukaryota</taxon>
        <taxon>Viridiplantae</taxon>
        <taxon>Streptophyta</taxon>
        <taxon>Embryophyta</taxon>
        <taxon>Tracheophyta</taxon>
        <taxon>Spermatophyta</taxon>
        <taxon>Magnoliopsida</taxon>
        <taxon>eudicotyledons</taxon>
        <taxon>Gunneridae</taxon>
        <taxon>Pentapetalae</taxon>
        <taxon>rosids</taxon>
        <taxon>fabids</taxon>
        <taxon>Rosales</taxon>
        <taxon>Rosaceae</taxon>
        <taxon>Amygdaloideae</taxon>
        <taxon>Maleae</taxon>
        <taxon>Malus</taxon>
    </lineage>
</organism>
<dbReference type="Proteomes" id="UP000315295">
    <property type="component" value="Unassembled WGS sequence"/>
</dbReference>
<comment type="caution">
    <text evidence="7">The sequence shown here is derived from an EMBL/GenBank/DDBJ whole genome shotgun (WGS) entry which is preliminary data.</text>
</comment>
<evidence type="ECO:0000256" key="3">
    <source>
        <dbReference type="ARBA" id="ARBA00022692"/>
    </source>
</evidence>
<dbReference type="Gene3D" id="1.20.1250.20">
    <property type="entry name" value="MFS general substrate transporter like domains"/>
    <property type="match status" value="2"/>
</dbReference>
<dbReference type="EMBL" id="VIEB01000637">
    <property type="protein sequence ID" value="TQD84427.1"/>
    <property type="molecule type" value="Genomic_DNA"/>
</dbReference>
<dbReference type="SUPFAM" id="SSF103473">
    <property type="entry name" value="MFS general substrate transporter"/>
    <property type="match status" value="1"/>
</dbReference>
<dbReference type="Pfam" id="PF00854">
    <property type="entry name" value="PTR2"/>
    <property type="match status" value="1"/>
</dbReference>
<evidence type="ECO:0000313" key="8">
    <source>
        <dbReference type="Proteomes" id="UP000315295"/>
    </source>
</evidence>
<feature type="transmembrane region" description="Helical" evidence="6">
    <location>
        <begin position="131"/>
        <end position="150"/>
    </location>
</feature>
<reference evidence="7 8" key="1">
    <citation type="journal article" date="2019" name="G3 (Bethesda)">
        <title>Sequencing of a Wild Apple (Malus baccata) Genome Unravels the Differences Between Cultivated and Wild Apple Species Regarding Disease Resistance and Cold Tolerance.</title>
        <authorList>
            <person name="Chen X."/>
        </authorList>
    </citation>
    <scope>NUCLEOTIDE SEQUENCE [LARGE SCALE GENOMIC DNA]</scope>
    <source>
        <strain evidence="8">cv. Shandingzi</strain>
        <tissue evidence="7">Leaves</tissue>
    </source>
</reference>
<evidence type="ECO:0000256" key="1">
    <source>
        <dbReference type="ARBA" id="ARBA00004141"/>
    </source>
</evidence>
<dbReference type="InterPro" id="IPR036259">
    <property type="entry name" value="MFS_trans_sf"/>
</dbReference>
<comment type="similarity">
    <text evidence="2">Belongs to the major facilitator superfamily. Proton-dependent oligopeptide transporter (POT/PTR) (TC 2.A.17) family.</text>
</comment>
<keyword evidence="3 6" id="KW-0812">Transmembrane</keyword>
<evidence type="ECO:0000256" key="6">
    <source>
        <dbReference type="SAM" id="Phobius"/>
    </source>
</evidence>
<dbReference type="PANTHER" id="PTHR11654">
    <property type="entry name" value="OLIGOPEPTIDE TRANSPORTER-RELATED"/>
    <property type="match status" value="1"/>
</dbReference>
<protein>
    <submittedName>
        <fullName evidence="7">Uncharacterized protein</fullName>
    </submittedName>
</protein>
<sequence length="454" mass="51090">MSEIATLLMEEEDIHTKDGTTDYHNRPAIKKNTGTWKACPYILGNECCEILAYYGINTNLVNYLKFQLNQRNVAAVSNVTNWVANRGVLHRALLIALGTGGIKPCVSSFGADQFDDSDDAEKKNKSSFFNLFYFSINIRAFIASSVLVWIQTNVGWSWGFGIPAVAMALAVVSFFSNTRLYRNQIPSGSPLTHICQVLVASFRKFRVQVPHDKSLLYETADEESVVKRSRKLDHTDQLSFLDKASVETQSDKVKGSAMPWRLCTVTQVEELKSLMSQCHLLGSSLRPCDSPVCVKIHGQKQRLHPTPKNSSWASNLHLCHACRGGFGACYLSLVFSRPLVFPASNGIRAGFPLRMKIMGETFHPFENQLVEETSLVDWNSPSIYDKYIDDNEEVNENLVDWSSTPIFDEKNDYYKYLILVVNQECCRQLEVTCSPYWDSAPIFVNCHVDAGKSS</sequence>
<keyword evidence="4 6" id="KW-1133">Transmembrane helix</keyword>
<dbReference type="GO" id="GO:0016020">
    <property type="term" value="C:membrane"/>
    <property type="evidence" value="ECO:0007669"/>
    <property type="project" value="UniProtKB-SubCell"/>
</dbReference>
<keyword evidence="8" id="KW-1185">Reference proteome</keyword>
<gene>
    <name evidence="7" type="ORF">C1H46_030010</name>
</gene>
<evidence type="ECO:0000313" key="7">
    <source>
        <dbReference type="EMBL" id="TQD84427.1"/>
    </source>
</evidence>
<feature type="transmembrane region" description="Helical" evidence="6">
    <location>
        <begin position="156"/>
        <end position="175"/>
    </location>
</feature>